<dbReference type="RefSeq" id="WP_121624143.1">
    <property type="nucleotide sequence ID" value="NZ_JACIIW010000007.1"/>
</dbReference>
<keyword evidence="8 13" id="KW-0131">Cell cycle</keyword>
<dbReference type="OrthoDB" id="9803760at2"/>
<dbReference type="EMBL" id="RCTF01000012">
    <property type="protein sequence ID" value="RLP76689.1"/>
    <property type="molecule type" value="Genomic_DNA"/>
</dbReference>
<dbReference type="GO" id="GO:0051301">
    <property type="term" value="P:cell division"/>
    <property type="evidence" value="ECO:0007669"/>
    <property type="project" value="UniProtKB-KW"/>
</dbReference>
<evidence type="ECO:0000256" key="10">
    <source>
        <dbReference type="ARBA" id="ARBA00023317"/>
    </source>
</evidence>
<dbReference type="PANTHER" id="PTHR43783">
    <property type="entry name" value="UDP-N-ACETYLGLUCOSAMINE 1-CARBOXYVINYLTRANSFERASE"/>
    <property type="match status" value="1"/>
</dbReference>
<keyword evidence="3 13" id="KW-0963">Cytoplasm</keyword>
<keyword evidence="9 13" id="KW-0961">Cell wall biogenesis/degradation</keyword>
<dbReference type="PANTHER" id="PTHR43783:SF1">
    <property type="entry name" value="UDP-N-ACETYLGLUCOSAMINE 1-CARBOXYVINYLTRANSFERASE"/>
    <property type="match status" value="1"/>
</dbReference>
<dbReference type="CDD" id="cd01555">
    <property type="entry name" value="UdpNAET"/>
    <property type="match status" value="1"/>
</dbReference>
<evidence type="ECO:0000256" key="11">
    <source>
        <dbReference type="ARBA" id="ARBA00038367"/>
    </source>
</evidence>
<name>A0A3L7A8N7_9HYPH</name>
<evidence type="ECO:0000256" key="7">
    <source>
        <dbReference type="ARBA" id="ARBA00022984"/>
    </source>
</evidence>
<comment type="pathway">
    <text evidence="2 13">Cell wall biogenesis; peptidoglycan biosynthesis.</text>
</comment>
<reference evidence="15 16" key="1">
    <citation type="submission" date="2018-10" db="EMBL/GenBank/DDBJ databases">
        <title>Xanthobacter tagetidis genome sequencing and assembly.</title>
        <authorList>
            <person name="Maclea K.S."/>
            <person name="Goen A.E."/>
            <person name="Fatima S.A."/>
        </authorList>
    </citation>
    <scope>NUCLEOTIDE SEQUENCE [LARGE SCALE GENOMIC DNA]</scope>
    <source>
        <strain evidence="15 16">ATCC 700314</strain>
    </source>
</reference>
<dbReference type="NCBIfam" id="NF006873">
    <property type="entry name" value="PRK09369.1"/>
    <property type="match status" value="1"/>
</dbReference>
<dbReference type="GO" id="GO:0008760">
    <property type="term" value="F:UDP-N-acetylglucosamine 1-carboxyvinyltransferase activity"/>
    <property type="evidence" value="ECO:0007669"/>
    <property type="project" value="UniProtKB-UniRule"/>
</dbReference>
<keyword evidence="10 13" id="KW-0670">Pyruvate</keyword>
<dbReference type="InterPro" id="IPR050068">
    <property type="entry name" value="MurA_subfamily"/>
</dbReference>
<sequence>MDKIRIVGGQALTGIIPISGAKNAALPLMIAGLLSEETLVLENVPRLADVALLQRILGNHGVDITTHGKRNGDDPHAGQTLEIDARVIVDTTAPYDLVSRMRASFWVIAPLIARMGVAKVSLPGGCAIGTRPVDFHLDALRALGAEIEIDAGYVLAKAPKGLRGGRIVFPKVSVGATHTALMAASLADGETIIENAAREPEIVDVADCLVKMGARISGAGSSTIHILGVPRLKGARHAVLPDRIETGTYAMATAMVGGDVMLSGARADLLDNALDILRQAGVEIDATNEGIRVRRNGAGILPVEVSTAPYPGFPTDLQAQLMALMTRARGRSRITETIFENRFMHVQELARFGARIHLDGDTATIEGRERLTGAPVMATDLRASVSLVIAGLAAEGETMVQRVYHLDRGFERLEEKLSRCGAVIERISA</sequence>
<comment type="catalytic activity">
    <reaction evidence="12 13">
        <text>phosphoenolpyruvate + UDP-N-acetyl-alpha-D-glucosamine = UDP-N-acetyl-3-O-(1-carboxyvinyl)-alpha-D-glucosamine + phosphate</text>
        <dbReference type="Rhea" id="RHEA:18681"/>
        <dbReference type="ChEBI" id="CHEBI:43474"/>
        <dbReference type="ChEBI" id="CHEBI:57705"/>
        <dbReference type="ChEBI" id="CHEBI:58702"/>
        <dbReference type="ChEBI" id="CHEBI:68483"/>
        <dbReference type="EC" id="2.5.1.7"/>
    </reaction>
</comment>
<protein>
    <recommendedName>
        <fullName evidence="13">UDP-N-acetylglucosamine 1-carboxyvinyltransferase</fullName>
        <ecNumber evidence="13">2.5.1.7</ecNumber>
    </recommendedName>
    <alternativeName>
        <fullName evidence="13">Enoylpyruvate transferase</fullName>
    </alternativeName>
    <alternativeName>
        <fullName evidence="13">UDP-N-acetylglucosamine enolpyruvyl transferase</fullName>
        <shortName evidence="13">EPT</shortName>
    </alternativeName>
</protein>
<feature type="binding site" evidence="13">
    <location>
        <position position="338"/>
    </location>
    <ligand>
        <name>UDP-N-acetyl-alpha-D-glucosamine</name>
        <dbReference type="ChEBI" id="CHEBI:57705"/>
    </ligand>
</feature>
<organism evidence="15 16">
    <name type="scientific">Xanthobacter tagetidis</name>
    <dbReference type="NCBI Taxonomy" id="60216"/>
    <lineage>
        <taxon>Bacteria</taxon>
        <taxon>Pseudomonadati</taxon>
        <taxon>Pseudomonadota</taxon>
        <taxon>Alphaproteobacteria</taxon>
        <taxon>Hyphomicrobiales</taxon>
        <taxon>Xanthobacteraceae</taxon>
        <taxon>Xanthobacter</taxon>
    </lineage>
</organism>
<evidence type="ECO:0000256" key="12">
    <source>
        <dbReference type="ARBA" id="ARBA00047527"/>
    </source>
</evidence>
<feature type="active site" description="Proton donor" evidence="13">
    <location>
        <position position="126"/>
    </location>
</feature>
<evidence type="ECO:0000256" key="6">
    <source>
        <dbReference type="ARBA" id="ARBA00022960"/>
    </source>
</evidence>
<dbReference type="NCBIfam" id="TIGR01072">
    <property type="entry name" value="murA"/>
    <property type="match status" value="1"/>
</dbReference>
<evidence type="ECO:0000256" key="4">
    <source>
        <dbReference type="ARBA" id="ARBA00022618"/>
    </source>
</evidence>
<evidence type="ECO:0000256" key="13">
    <source>
        <dbReference type="HAMAP-Rule" id="MF_00111"/>
    </source>
</evidence>
<comment type="caution">
    <text evidence="13">Lacks conserved residue(s) required for the propagation of feature annotation.</text>
</comment>
<comment type="similarity">
    <text evidence="11 13">Belongs to the EPSP synthase family. MurA subfamily.</text>
</comment>
<dbReference type="GO" id="GO:0009252">
    <property type="term" value="P:peptidoglycan biosynthetic process"/>
    <property type="evidence" value="ECO:0007669"/>
    <property type="project" value="UniProtKB-UniRule"/>
</dbReference>
<comment type="caution">
    <text evidence="15">The sequence shown here is derived from an EMBL/GenBank/DDBJ whole genome shotgun (WGS) entry which is preliminary data.</text>
</comment>
<dbReference type="GO" id="GO:0019277">
    <property type="term" value="P:UDP-N-acetylgalactosamine biosynthetic process"/>
    <property type="evidence" value="ECO:0007669"/>
    <property type="project" value="InterPro"/>
</dbReference>
<comment type="function">
    <text evidence="13">Cell wall formation. Adds enolpyruvyl to UDP-N-acetylglucosamine.</text>
</comment>
<evidence type="ECO:0000259" key="14">
    <source>
        <dbReference type="Pfam" id="PF00275"/>
    </source>
</evidence>
<keyword evidence="7 13" id="KW-0573">Peptidoglycan synthesis</keyword>
<dbReference type="InterPro" id="IPR005750">
    <property type="entry name" value="UDP_GlcNAc_COvinyl_MurA"/>
</dbReference>
<dbReference type="InterPro" id="IPR036968">
    <property type="entry name" value="Enolpyruvate_Tfrase_sf"/>
</dbReference>
<dbReference type="GO" id="GO:0071555">
    <property type="term" value="P:cell wall organization"/>
    <property type="evidence" value="ECO:0007669"/>
    <property type="project" value="UniProtKB-KW"/>
</dbReference>
<dbReference type="SUPFAM" id="SSF55205">
    <property type="entry name" value="EPT/RTPC-like"/>
    <property type="match status" value="1"/>
</dbReference>
<dbReference type="Proteomes" id="UP000269692">
    <property type="component" value="Unassembled WGS sequence"/>
</dbReference>
<accession>A0A3L7A8N7</accession>
<feature type="modified residue" description="2-(S-cysteinyl)pyruvic acid O-phosphothioketal" evidence="13">
    <location>
        <position position="126"/>
    </location>
</feature>
<dbReference type="AlphaFoldDB" id="A0A3L7A8N7"/>
<feature type="binding site" evidence="13">
    <location>
        <begin position="22"/>
        <end position="23"/>
    </location>
    <ligand>
        <name>phosphoenolpyruvate</name>
        <dbReference type="ChEBI" id="CHEBI:58702"/>
    </ligand>
</feature>
<comment type="subcellular location">
    <subcellularLocation>
        <location evidence="1 13">Cytoplasm</location>
    </subcellularLocation>
</comment>
<evidence type="ECO:0000313" key="16">
    <source>
        <dbReference type="Proteomes" id="UP000269692"/>
    </source>
</evidence>
<dbReference type="InterPro" id="IPR013792">
    <property type="entry name" value="RNA3'P_cycl/enolpyr_Trfase_a/b"/>
</dbReference>
<dbReference type="GO" id="GO:0008360">
    <property type="term" value="P:regulation of cell shape"/>
    <property type="evidence" value="ECO:0007669"/>
    <property type="project" value="UniProtKB-KW"/>
</dbReference>
<keyword evidence="5 13" id="KW-0808">Transferase</keyword>
<dbReference type="FunFam" id="3.65.10.10:FF:000001">
    <property type="entry name" value="UDP-N-acetylglucosamine 1-carboxyvinyltransferase"/>
    <property type="match status" value="1"/>
</dbReference>
<evidence type="ECO:0000256" key="1">
    <source>
        <dbReference type="ARBA" id="ARBA00004496"/>
    </source>
</evidence>
<keyword evidence="4 13" id="KW-0132">Cell division</keyword>
<evidence type="ECO:0000313" key="15">
    <source>
        <dbReference type="EMBL" id="RLP76689.1"/>
    </source>
</evidence>
<evidence type="ECO:0000256" key="2">
    <source>
        <dbReference type="ARBA" id="ARBA00004752"/>
    </source>
</evidence>
<dbReference type="UniPathway" id="UPA00219"/>
<evidence type="ECO:0000256" key="9">
    <source>
        <dbReference type="ARBA" id="ARBA00023316"/>
    </source>
</evidence>
<dbReference type="EC" id="2.5.1.7" evidence="13"/>
<gene>
    <name evidence="13 15" type="primary">murA</name>
    <name evidence="15" type="ORF">D9R14_14980</name>
</gene>
<keyword evidence="16" id="KW-1185">Reference proteome</keyword>
<feature type="domain" description="Enolpyruvate transferase" evidence="14">
    <location>
        <begin position="8"/>
        <end position="417"/>
    </location>
</feature>
<dbReference type="HAMAP" id="MF_00111">
    <property type="entry name" value="MurA"/>
    <property type="match status" value="1"/>
</dbReference>
<feature type="binding site" evidence="13">
    <location>
        <begin position="171"/>
        <end position="174"/>
    </location>
    <ligand>
        <name>UDP-N-acetyl-alpha-D-glucosamine</name>
        <dbReference type="ChEBI" id="CHEBI:57705"/>
    </ligand>
</feature>
<evidence type="ECO:0000256" key="3">
    <source>
        <dbReference type="ARBA" id="ARBA00022490"/>
    </source>
</evidence>
<evidence type="ECO:0000256" key="8">
    <source>
        <dbReference type="ARBA" id="ARBA00023306"/>
    </source>
</evidence>
<feature type="binding site" evidence="13">
    <location>
        <position position="316"/>
    </location>
    <ligand>
        <name>UDP-N-acetyl-alpha-D-glucosamine</name>
        <dbReference type="ChEBI" id="CHEBI:57705"/>
    </ligand>
</feature>
<proteinExistence type="inferred from homology"/>
<feature type="binding site" evidence="13">
    <location>
        <position position="102"/>
    </location>
    <ligand>
        <name>UDP-N-acetyl-alpha-D-glucosamine</name>
        <dbReference type="ChEBI" id="CHEBI:57705"/>
    </ligand>
</feature>
<keyword evidence="6 13" id="KW-0133">Cell shape</keyword>
<dbReference type="Pfam" id="PF00275">
    <property type="entry name" value="EPSP_synthase"/>
    <property type="match status" value="1"/>
</dbReference>
<evidence type="ECO:0000256" key="5">
    <source>
        <dbReference type="ARBA" id="ARBA00022679"/>
    </source>
</evidence>
<dbReference type="Gene3D" id="3.65.10.10">
    <property type="entry name" value="Enolpyruvate transferase domain"/>
    <property type="match status" value="2"/>
</dbReference>
<dbReference type="GO" id="GO:0005737">
    <property type="term" value="C:cytoplasm"/>
    <property type="evidence" value="ECO:0007669"/>
    <property type="project" value="UniProtKB-SubCell"/>
</dbReference>
<dbReference type="InterPro" id="IPR001986">
    <property type="entry name" value="Enolpyruvate_Tfrase_dom"/>
</dbReference>